<dbReference type="GO" id="GO:0016787">
    <property type="term" value="F:hydrolase activity"/>
    <property type="evidence" value="ECO:0007669"/>
    <property type="project" value="UniProtKB-KW"/>
</dbReference>
<name>A0A1J0GD02_9CLOT</name>
<dbReference type="EMBL" id="CP015756">
    <property type="protein sequence ID" value="APC39234.1"/>
    <property type="molecule type" value="Genomic_DNA"/>
</dbReference>
<evidence type="ECO:0000313" key="4">
    <source>
        <dbReference type="Proteomes" id="UP000182569"/>
    </source>
</evidence>
<dbReference type="GO" id="GO:0016020">
    <property type="term" value="C:membrane"/>
    <property type="evidence" value="ECO:0007669"/>
    <property type="project" value="TreeGrafter"/>
</dbReference>
<sequence>MNRPYLIMLPGFGMNSCVWKRISEFLWKDFELIFIEWDNIDLLDGFKQKVINIIEEKQLSSFSLLGWSLGSLVAEEIVLDNLWNINNLILIGGTSSFIQHKEEGYNLGWNKRIVERMKSQLYKNPKATLFNFYDSLFSDEEKKKGYNTQFLKIMEDNIKIQSVDSLALELDYLIQKDLRNKLVDVNIPLLMIHGEEDRICPIEATLYIKNILTHSNIEVIKSGGHIPFFTNPHDCYYFISKFIKKHL</sequence>
<dbReference type="Gene3D" id="3.40.50.1820">
    <property type="entry name" value="alpha/beta hydrolase"/>
    <property type="match status" value="1"/>
</dbReference>
<dbReference type="STRING" id="1552.A7L45_03730"/>
<proteinExistence type="predicted"/>
<evidence type="ECO:0000313" key="3">
    <source>
        <dbReference type="EMBL" id="APC39234.1"/>
    </source>
</evidence>
<dbReference type="Proteomes" id="UP000182569">
    <property type="component" value="Chromosome"/>
</dbReference>
<dbReference type="PANTHER" id="PTHR43798:SF31">
    <property type="entry name" value="AB HYDROLASE SUPERFAMILY PROTEIN YCLE"/>
    <property type="match status" value="1"/>
</dbReference>
<dbReference type="InterPro" id="IPR029058">
    <property type="entry name" value="AB_hydrolase_fold"/>
</dbReference>
<evidence type="ECO:0000259" key="2">
    <source>
        <dbReference type="Pfam" id="PF00561"/>
    </source>
</evidence>
<keyword evidence="4" id="KW-1185">Reference proteome</keyword>
<dbReference type="InterPro" id="IPR000073">
    <property type="entry name" value="AB_hydrolase_1"/>
</dbReference>
<dbReference type="InterPro" id="IPR050266">
    <property type="entry name" value="AB_hydrolase_sf"/>
</dbReference>
<accession>A0A1J0GD02</accession>
<dbReference type="Pfam" id="PF00561">
    <property type="entry name" value="Abhydrolase_1"/>
    <property type="match status" value="1"/>
</dbReference>
<gene>
    <name evidence="3" type="ORF">A7L45_03730</name>
</gene>
<evidence type="ECO:0000256" key="1">
    <source>
        <dbReference type="ARBA" id="ARBA00022801"/>
    </source>
</evidence>
<reference evidence="4" key="1">
    <citation type="journal article" date="2016" name="Front. Microbiol.">
        <title>Complete Genome Sequence of Clostridium estertheticum DSM 8809, a Microbe Identified in Spoiled Vacuum Packed Beef.</title>
        <authorList>
            <person name="Yu Z."/>
            <person name="Gunn L."/>
            <person name="Brennan E."/>
            <person name="Reid R."/>
            <person name="Wall P.G."/>
            <person name="Gaora O.P."/>
            <person name="Hurley D."/>
            <person name="Bolton D."/>
            <person name="Fanning S."/>
        </authorList>
    </citation>
    <scope>NUCLEOTIDE SEQUENCE [LARGE SCALE GENOMIC DNA]</scope>
    <source>
        <strain evidence="4">DSM 8809</strain>
    </source>
</reference>
<dbReference type="SUPFAM" id="SSF53474">
    <property type="entry name" value="alpha/beta-Hydrolases"/>
    <property type="match status" value="1"/>
</dbReference>
<keyword evidence="1" id="KW-0378">Hydrolase</keyword>
<protein>
    <submittedName>
        <fullName evidence="3">Biotin biosynthesis protein</fullName>
    </submittedName>
</protein>
<dbReference type="AlphaFoldDB" id="A0A1J0GD02"/>
<dbReference type="OrthoDB" id="9773293at2"/>
<dbReference type="RefSeq" id="WP_071611530.1">
    <property type="nucleotide sequence ID" value="NZ_CP015756.1"/>
</dbReference>
<dbReference type="KEGG" id="ceu:A7L45_03730"/>
<feature type="domain" description="AB hydrolase-1" evidence="2">
    <location>
        <begin position="53"/>
        <end position="232"/>
    </location>
</feature>
<organism evidence="3 4">
    <name type="scientific">Clostridium estertheticum subsp. estertheticum</name>
    <dbReference type="NCBI Taxonomy" id="1552"/>
    <lineage>
        <taxon>Bacteria</taxon>
        <taxon>Bacillati</taxon>
        <taxon>Bacillota</taxon>
        <taxon>Clostridia</taxon>
        <taxon>Eubacteriales</taxon>
        <taxon>Clostridiaceae</taxon>
        <taxon>Clostridium</taxon>
    </lineage>
</organism>
<dbReference type="PANTHER" id="PTHR43798">
    <property type="entry name" value="MONOACYLGLYCEROL LIPASE"/>
    <property type="match status" value="1"/>
</dbReference>